<organism evidence="1">
    <name type="scientific">Harvfovirus sp</name>
    <dbReference type="NCBI Taxonomy" id="2487768"/>
    <lineage>
        <taxon>Viruses</taxon>
        <taxon>Varidnaviria</taxon>
        <taxon>Bamfordvirae</taxon>
        <taxon>Nucleocytoviricota</taxon>
        <taxon>Megaviricetes</taxon>
        <taxon>Imitervirales</taxon>
        <taxon>Mimiviridae</taxon>
        <taxon>Klosneuvirinae</taxon>
    </lineage>
</organism>
<name>A0A3G5A2Y2_9VIRU</name>
<reference evidence="1" key="1">
    <citation type="submission" date="2018-10" db="EMBL/GenBank/DDBJ databases">
        <title>Hidden diversity of soil giant viruses.</title>
        <authorList>
            <person name="Schulz F."/>
            <person name="Alteio L."/>
            <person name="Goudeau D."/>
            <person name="Ryan E.M."/>
            <person name="Malmstrom R.R."/>
            <person name="Blanchard J."/>
            <person name="Woyke T."/>
        </authorList>
    </citation>
    <scope>NUCLEOTIDE SEQUENCE</scope>
    <source>
        <strain evidence="1">HAV1</strain>
    </source>
</reference>
<proteinExistence type="predicted"/>
<evidence type="ECO:0000313" key="1">
    <source>
        <dbReference type="EMBL" id="AYV81500.1"/>
    </source>
</evidence>
<dbReference type="EMBL" id="MK072279">
    <property type="protein sequence ID" value="AYV81500.1"/>
    <property type="molecule type" value="Genomic_DNA"/>
</dbReference>
<protein>
    <submittedName>
        <fullName evidence="1">Uncharacterized protein</fullName>
    </submittedName>
</protein>
<sequence length="257" mass="30561">MTTQEKILSWLQSTSLNDKYTTTNRLSLLFNEKKQILDTIEWIYLPCTPDFMNKKYYIYPSEHEHGHYFFSEYNYDKYPNLHDGNRYEYDLEFHISKSDIIQMSIRLDVKEYTEHDGNWSHALSRTIFYENGTIQIPIPEDSAVSFSKQSEIRTHTQLNRCLIHFLDSTELDAPSNNENNYSLPDLDCTYNLITYTRGYWPNTKPYDLTVPITTIPNIITECYEYTKYLNKKICDLIAKSFKYLPDDLLMIVAEYMI</sequence>
<gene>
    <name evidence="1" type="ORF">Harvfovirus37_14</name>
</gene>
<accession>A0A3G5A2Y2</accession>